<keyword evidence="16" id="KW-1185">Reference proteome</keyword>
<dbReference type="Pfam" id="PF02882">
    <property type="entry name" value="THF_DHG_CYH_C"/>
    <property type="match status" value="1"/>
</dbReference>
<dbReference type="InterPro" id="IPR020867">
    <property type="entry name" value="THF_DH/CycHdrlase_CS"/>
</dbReference>
<evidence type="ECO:0000256" key="1">
    <source>
        <dbReference type="ARBA" id="ARBA00004777"/>
    </source>
</evidence>
<feature type="domain" description="Tetrahydrofolate dehydrogenase/cyclohydrolase catalytic" evidence="13">
    <location>
        <begin position="7"/>
        <end position="121"/>
    </location>
</feature>
<dbReference type="PANTHER" id="PTHR48099">
    <property type="entry name" value="C-1-TETRAHYDROFOLATE SYNTHASE, CYTOPLASMIC-RELATED"/>
    <property type="match status" value="1"/>
</dbReference>
<dbReference type="EC" id="1.5.1.5" evidence="12"/>
<evidence type="ECO:0000259" key="13">
    <source>
        <dbReference type="Pfam" id="PF00763"/>
    </source>
</evidence>
<dbReference type="InterPro" id="IPR046346">
    <property type="entry name" value="Aminoacid_DH-like_N_sf"/>
</dbReference>
<evidence type="ECO:0000256" key="7">
    <source>
        <dbReference type="ARBA" id="ARBA00022857"/>
    </source>
</evidence>
<evidence type="ECO:0000313" key="16">
    <source>
        <dbReference type="Proteomes" id="UP000663859"/>
    </source>
</evidence>
<keyword evidence="8 12" id="KW-0560">Oxidoreductase</keyword>
<dbReference type="CDD" id="cd01080">
    <property type="entry name" value="NAD_bind_m-THF_DH_Cyclohyd"/>
    <property type="match status" value="1"/>
</dbReference>
<comment type="caution">
    <text evidence="15">The sequence shown here is derived from an EMBL/GenBank/DDBJ whole genome shotgun (WGS) entry which is preliminary data.</text>
</comment>
<dbReference type="SUPFAM" id="SSF53223">
    <property type="entry name" value="Aminoacid dehydrogenase-like, N-terminal domain"/>
    <property type="match status" value="1"/>
</dbReference>
<dbReference type="InterPro" id="IPR020631">
    <property type="entry name" value="THF_DH/CycHdrlase_NAD-bd_dom"/>
</dbReference>
<feature type="binding site" evidence="12">
    <location>
        <position position="237"/>
    </location>
    <ligand>
        <name>NADP(+)</name>
        <dbReference type="ChEBI" id="CHEBI:58349"/>
    </ligand>
</feature>
<evidence type="ECO:0000256" key="2">
    <source>
        <dbReference type="ARBA" id="ARBA00011738"/>
    </source>
</evidence>
<dbReference type="PANTHER" id="PTHR48099:SF5">
    <property type="entry name" value="C-1-TETRAHYDROFOLATE SYNTHASE, CYTOPLASMIC"/>
    <property type="match status" value="1"/>
</dbReference>
<dbReference type="Pfam" id="PF00763">
    <property type="entry name" value="THF_DHG_CYH"/>
    <property type="match status" value="1"/>
</dbReference>
<keyword evidence="10 12" id="KW-0486">Methionine biosynthesis</keyword>
<keyword evidence="3 12" id="KW-0554">One-carbon metabolism</keyword>
<keyword evidence="4 12" id="KW-0028">Amino-acid biosynthesis</keyword>
<comment type="function">
    <text evidence="12">Catalyzes the oxidation of 5,10-methylenetetrahydrofolate to 5,10-methenyltetrahydrofolate and then the hydrolysis of 5,10-methenyltetrahydrofolate to 10-formyltetrahydrofolate.</text>
</comment>
<dbReference type="InterPro" id="IPR036291">
    <property type="entry name" value="NAD(P)-bd_dom_sf"/>
</dbReference>
<dbReference type="EMBL" id="CAJNOB010000026">
    <property type="protein sequence ID" value="CAF0700030.1"/>
    <property type="molecule type" value="Genomic_DNA"/>
</dbReference>
<dbReference type="GO" id="GO:0035999">
    <property type="term" value="P:tetrahydrofolate interconversion"/>
    <property type="evidence" value="ECO:0007669"/>
    <property type="project" value="UniProtKB-UniRule"/>
</dbReference>
<dbReference type="PRINTS" id="PR00085">
    <property type="entry name" value="THFDHDRGNASE"/>
</dbReference>
<dbReference type="InterPro" id="IPR020630">
    <property type="entry name" value="THF_DH/CycHdrlase_cat_dom"/>
</dbReference>
<evidence type="ECO:0000256" key="6">
    <source>
        <dbReference type="ARBA" id="ARBA00022801"/>
    </source>
</evidence>
<dbReference type="HAMAP" id="MF_01576">
    <property type="entry name" value="THF_DHG_CYH"/>
    <property type="match status" value="1"/>
</dbReference>
<dbReference type="EC" id="3.5.4.9" evidence="12"/>
<evidence type="ECO:0000256" key="9">
    <source>
        <dbReference type="ARBA" id="ARBA00023102"/>
    </source>
</evidence>
<evidence type="ECO:0000256" key="8">
    <source>
        <dbReference type="ARBA" id="ARBA00023002"/>
    </source>
</evidence>
<reference evidence="15" key="1">
    <citation type="submission" date="2021-02" db="EMBL/GenBank/DDBJ databases">
        <authorList>
            <person name="Cremers G."/>
            <person name="Picone N."/>
        </authorList>
    </citation>
    <scope>NUCLEOTIDE SEQUENCE</scope>
    <source>
        <strain evidence="15">PQ17</strain>
    </source>
</reference>
<keyword evidence="9 12" id="KW-0368">Histidine biosynthesis</keyword>
<sequence length="298" mass="31774">MSQALLLEGRPAADAIHRKTAERVKRLRERGIVPKIVFIRVGEDPASIVYVRMKERKAEELGIGSDTVVLSDTAPQEELLSLLKVLGKDPMVHGILIQAPLPSDMDAIQIVRALPPEKDVDGFHPINMGKLLLGDPSGFRPCTPAGIIELLSFYQVDTCGADVVILGRGNIVGKPLAALLMQKGPKANATVTVVHSSSRDIPEHTRRADIVVCALGKPAFLRGDMIKPGAVVVDVGVSRVIDPTNPRGYRLIGDVDVESVSQVAGKLTPNPGGVGPMTIAMLLANTVDAAERLTFNAS</sequence>
<comment type="catalytic activity">
    <reaction evidence="12">
        <text>(6R)-5,10-methylene-5,6,7,8-tetrahydrofolate + NADP(+) = (6R)-5,10-methenyltetrahydrofolate + NADPH</text>
        <dbReference type="Rhea" id="RHEA:22812"/>
        <dbReference type="ChEBI" id="CHEBI:15636"/>
        <dbReference type="ChEBI" id="CHEBI:57455"/>
        <dbReference type="ChEBI" id="CHEBI:57783"/>
        <dbReference type="ChEBI" id="CHEBI:58349"/>
        <dbReference type="EC" id="1.5.1.5"/>
    </reaction>
</comment>
<comment type="caution">
    <text evidence="12">Lacks conserved residue(s) required for the propagation of feature annotation.</text>
</comment>
<comment type="catalytic activity">
    <reaction evidence="12">
        <text>(6R)-5,10-methenyltetrahydrofolate + H2O = (6R)-10-formyltetrahydrofolate + H(+)</text>
        <dbReference type="Rhea" id="RHEA:23700"/>
        <dbReference type="ChEBI" id="CHEBI:15377"/>
        <dbReference type="ChEBI" id="CHEBI:15378"/>
        <dbReference type="ChEBI" id="CHEBI:57455"/>
        <dbReference type="ChEBI" id="CHEBI:195366"/>
        <dbReference type="EC" id="3.5.4.9"/>
    </reaction>
</comment>
<accession>A0A8J2FP36</accession>
<evidence type="ECO:0000256" key="5">
    <source>
        <dbReference type="ARBA" id="ARBA00022755"/>
    </source>
</evidence>
<dbReference type="Gene3D" id="3.40.50.10860">
    <property type="entry name" value="Leucine Dehydrogenase, chain A, domain 1"/>
    <property type="match status" value="1"/>
</dbReference>
<dbReference type="GO" id="GO:0009086">
    <property type="term" value="P:methionine biosynthetic process"/>
    <property type="evidence" value="ECO:0007669"/>
    <property type="project" value="UniProtKB-KW"/>
</dbReference>
<evidence type="ECO:0000256" key="12">
    <source>
        <dbReference type="HAMAP-Rule" id="MF_01576"/>
    </source>
</evidence>
<evidence type="ECO:0000256" key="4">
    <source>
        <dbReference type="ARBA" id="ARBA00022605"/>
    </source>
</evidence>
<keyword evidence="5 12" id="KW-0658">Purine biosynthesis</keyword>
<gene>
    <name evidence="12 15" type="primary">folD</name>
    <name evidence="15" type="ORF">MPNT_320016</name>
</gene>
<feature type="binding site" evidence="12">
    <location>
        <begin position="167"/>
        <end position="169"/>
    </location>
    <ligand>
        <name>NADP(+)</name>
        <dbReference type="ChEBI" id="CHEBI:58349"/>
    </ligand>
</feature>
<dbReference type="Proteomes" id="UP000663859">
    <property type="component" value="Unassembled WGS sequence"/>
</dbReference>
<dbReference type="InterPro" id="IPR000672">
    <property type="entry name" value="THF_DH/CycHdrlase"/>
</dbReference>
<evidence type="ECO:0000259" key="14">
    <source>
        <dbReference type="Pfam" id="PF02882"/>
    </source>
</evidence>
<dbReference type="PROSITE" id="PS00767">
    <property type="entry name" value="THF_DHG_CYH_2"/>
    <property type="match status" value="1"/>
</dbReference>
<feature type="domain" description="Tetrahydrofolate dehydrogenase/cyclohydrolase NAD(P)-binding" evidence="14">
    <location>
        <begin position="141"/>
        <end position="292"/>
    </location>
</feature>
<comment type="pathway">
    <text evidence="1 12">One-carbon metabolism; tetrahydrofolate interconversion.</text>
</comment>
<dbReference type="FunFam" id="3.40.50.10860:FF:000005">
    <property type="entry name" value="C-1-tetrahydrofolate synthase, cytoplasmic, putative"/>
    <property type="match status" value="1"/>
</dbReference>
<dbReference type="FunFam" id="3.40.50.720:FF:000189">
    <property type="entry name" value="Bifunctional protein FolD"/>
    <property type="match status" value="1"/>
</dbReference>
<evidence type="ECO:0000256" key="11">
    <source>
        <dbReference type="ARBA" id="ARBA00023268"/>
    </source>
</evidence>
<dbReference type="AlphaFoldDB" id="A0A8J2FP36"/>
<evidence type="ECO:0000256" key="10">
    <source>
        <dbReference type="ARBA" id="ARBA00023167"/>
    </source>
</evidence>
<evidence type="ECO:0000256" key="3">
    <source>
        <dbReference type="ARBA" id="ARBA00022563"/>
    </source>
</evidence>
<comment type="subunit">
    <text evidence="2 12">Homodimer.</text>
</comment>
<keyword evidence="6 12" id="KW-0378">Hydrolase</keyword>
<dbReference type="GO" id="GO:0004488">
    <property type="term" value="F:methylenetetrahydrofolate dehydrogenase (NADP+) activity"/>
    <property type="evidence" value="ECO:0007669"/>
    <property type="project" value="UniProtKB-UniRule"/>
</dbReference>
<dbReference type="GO" id="GO:0004477">
    <property type="term" value="F:methenyltetrahydrofolate cyclohydrolase activity"/>
    <property type="evidence" value="ECO:0007669"/>
    <property type="project" value="UniProtKB-UniRule"/>
</dbReference>
<dbReference type="GO" id="GO:0005829">
    <property type="term" value="C:cytosol"/>
    <property type="evidence" value="ECO:0007669"/>
    <property type="project" value="TreeGrafter"/>
</dbReference>
<dbReference type="RefSeq" id="WP_174583375.1">
    <property type="nucleotide sequence ID" value="NZ_CAJNOB010000026.1"/>
</dbReference>
<dbReference type="Gene3D" id="3.40.50.720">
    <property type="entry name" value="NAD(P)-binding Rossmann-like Domain"/>
    <property type="match status" value="1"/>
</dbReference>
<dbReference type="UniPathway" id="UPA00193"/>
<keyword evidence="11 12" id="KW-0511">Multifunctional enzyme</keyword>
<evidence type="ECO:0000313" key="15">
    <source>
        <dbReference type="EMBL" id="CAF0700030.1"/>
    </source>
</evidence>
<dbReference type="GO" id="GO:0006164">
    <property type="term" value="P:purine nucleotide biosynthetic process"/>
    <property type="evidence" value="ECO:0007669"/>
    <property type="project" value="UniProtKB-KW"/>
</dbReference>
<dbReference type="SUPFAM" id="SSF51735">
    <property type="entry name" value="NAD(P)-binding Rossmann-fold domains"/>
    <property type="match status" value="1"/>
</dbReference>
<keyword evidence="7 12" id="KW-0521">NADP</keyword>
<comment type="similarity">
    <text evidence="12">Belongs to the tetrahydrofolate dehydrogenase/cyclohydrolase family.</text>
</comment>
<protein>
    <recommendedName>
        <fullName evidence="12">Bifunctional protein FolD</fullName>
    </recommendedName>
    <domain>
        <recommendedName>
            <fullName evidence="12">Methylenetetrahydrofolate dehydrogenase</fullName>
            <ecNumber evidence="12">1.5.1.5</ecNumber>
        </recommendedName>
    </domain>
    <domain>
        <recommendedName>
            <fullName evidence="12">Methenyltetrahydrofolate cyclohydrolase</fullName>
            <ecNumber evidence="12">3.5.4.9</ecNumber>
        </recommendedName>
    </domain>
</protein>
<dbReference type="GO" id="GO:0000105">
    <property type="term" value="P:L-histidine biosynthetic process"/>
    <property type="evidence" value="ECO:0007669"/>
    <property type="project" value="UniProtKB-KW"/>
</dbReference>
<proteinExistence type="inferred from homology"/>
<name>A0A8J2FP36_9BACT</name>
<organism evidence="15 16">
    <name type="scientific">Candidatus Methylacidithermus pantelleriae</name>
    <dbReference type="NCBI Taxonomy" id="2744239"/>
    <lineage>
        <taxon>Bacteria</taxon>
        <taxon>Pseudomonadati</taxon>
        <taxon>Verrucomicrobiota</taxon>
        <taxon>Methylacidiphilae</taxon>
        <taxon>Methylacidiphilales</taxon>
        <taxon>Methylacidiphilaceae</taxon>
        <taxon>Candidatus Methylacidithermus</taxon>
    </lineage>
</organism>